<dbReference type="Gene3D" id="3.90.180.10">
    <property type="entry name" value="Medium-chain alcohol dehydrogenases, catalytic domain"/>
    <property type="match status" value="1"/>
</dbReference>
<dbReference type="SUPFAM" id="SSF51735">
    <property type="entry name" value="NAD(P)-binding Rossmann-fold domains"/>
    <property type="match status" value="1"/>
</dbReference>
<dbReference type="Proteomes" id="UP001303473">
    <property type="component" value="Unassembled WGS sequence"/>
</dbReference>
<dbReference type="InterPro" id="IPR036291">
    <property type="entry name" value="NAD(P)-bd_dom_sf"/>
</dbReference>
<accession>A0AAN6N1F0</accession>
<comment type="caution">
    <text evidence="3">The sequence shown here is derived from an EMBL/GenBank/DDBJ whole genome shotgun (WGS) entry which is preliminary data.</text>
</comment>
<evidence type="ECO:0000313" key="4">
    <source>
        <dbReference type="Proteomes" id="UP001303473"/>
    </source>
</evidence>
<organism evidence="3 4">
    <name type="scientific">Diplogelasinospora grovesii</name>
    <dbReference type="NCBI Taxonomy" id="303347"/>
    <lineage>
        <taxon>Eukaryota</taxon>
        <taxon>Fungi</taxon>
        <taxon>Dikarya</taxon>
        <taxon>Ascomycota</taxon>
        <taxon>Pezizomycotina</taxon>
        <taxon>Sordariomycetes</taxon>
        <taxon>Sordariomycetidae</taxon>
        <taxon>Sordariales</taxon>
        <taxon>Diplogelasinosporaceae</taxon>
        <taxon>Diplogelasinospora</taxon>
    </lineage>
</organism>
<dbReference type="AlphaFoldDB" id="A0AAN6N1F0"/>
<dbReference type="SUPFAM" id="SSF50129">
    <property type="entry name" value="GroES-like"/>
    <property type="match status" value="1"/>
</dbReference>
<keyword evidence="4" id="KW-1185">Reference proteome</keyword>
<reference evidence="4" key="1">
    <citation type="journal article" date="2023" name="Mol. Phylogenet. Evol.">
        <title>Genome-scale phylogeny and comparative genomics of the fungal order Sordariales.</title>
        <authorList>
            <person name="Hensen N."/>
            <person name="Bonometti L."/>
            <person name="Westerberg I."/>
            <person name="Brannstrom I.O."/>
            <person name="Guillou S."/>
            <person name="Cros-Aarteil S."/>
            <person name="Calhoun S."/>
            <person name="Haridas S."/>
            <person name="Kuo A."/>
            <person name="Mondo S."/>
            <person name="Pangilinan J."/>
            <person name="Riley R."/>
            <person name="LaButti K."/>
            <person name="Andreopoulos B."/>
            <person name="Lipzen A."/>
            <person name="Chen C."/>
            <person name="Yan M."/>
            <person name="Daum C."/>
            <person name="Ng V."/>
            <person name="Clum A."/>
            <person name="Steindorff A."/>
            <person name="Ohm R.A."/>
            <person name="Martin F."/>
            <person name="Silar P."/>
            <person name="Natvig D.O."/>
            <person name="Lalanne C."/>
            <person name="Gautier V."/>
            <person name="Ament-Velasquez S.L."/>
            <person name="Kruys A."/>
            <person name="Hutchinson M.I."/>
            <person name="Powell A.J."/>
            <person name="Barry K."/>
            <person name="Miller A.N."/>
            <person name="Grigoriev I.V."/>
            <person name="Debuchy R."/>
            <person name="Gladieux P."/>
            <person name="Hiltunen Thoren M."/>
            <person name="Johannesson H."/>
        </authorList>
    </citation>
    <scope>NUCLEOTIDE SEQUENCE [LARGE SCALE GENOMIC DNA]</scope>
    <source>
        <strain evidence="4">CBS 340.73</strain>
    </source>
</reference>
<dbReference type="InterPro" id="IPR011032">
    <property type="entry name" value="GroES-like_sf"/>
</dbReference>
<evidence type="ECO:0000256" key="1">
    <source>
        <dbReference type="ARBA" id="ARBA00022857"/>
    </source>
</evidence>
<dbReference type="GO" id="GO:0070402">
    <property type="term" value="F:NADPH binding"/>
    <property type="evidence" value="ECO:0007669"/>
    <property type="project" value="TreeGrafter"/>
</dbReference>
<keyword evidence="2" id="KW-0560">Oxidoreductase</keyword>
<dbReference type="Gene3D" id="3.40.50.720">
    <property type="entry name" value="NAD(P)-binding Rossmann-like Domain"/>
    <property type="match status" value="1"/>
</dbReference>
<evidence type="ECO:0000256" key="2">
    <source>
        <dbReference type="ARBA" id="ARBA00023002"/>
    </source>
</evidence>
<name>A0AAN6N1F0_9PEZI</name>
<proteinExistence type="predicted"/>
<dbReference type="EMBL" id="MU853884">
    <property type="protein sequence ID" value="KAK3936403.1"/>
    <property type="molecule type" value="Genomic_DNA"/>
</dbReference>
<dbReference type="GO" id="GO:0016651">
    <property type="term" value="F:oxidoreductase activity, acting on NAD(P)H"/>
    <property type="evidence" value="ECO:0007669"/>
    <property type="project" value="TreeGrafter"/>
</dbReference>
<protein>
    <submittedName>
        <fullName evidence="3">Uncharacterized protein</fullName>
    </submittedName>
</protein>
<keyword evidence="1" id="KW-0521">NADP</keyword>
<sequence>YKRQDPASINVFPFIRGNECIGTIEGYSKFSAAPLQYPLGHRVAAICIGADNGMPGVYAEFTCASIENLRPIPPTLTLSSKASVAKLAALPEILRATNGALTKGLNVRPGEHLLVRGALSSIGLCALYLAKKLHPGRIVATAK</sequence>
<feature type="non-terminal residue" evidence="3">
    <location>
        <position position="143"/>
    </location>
</feature>
<gene>
    <name evidence="3" type="ORF">QBC46DRAFT_419280</name>
</gene>
<evidence type="ECO:0000313" key="3">
    <source>
        <dbReference type="EMBL" id="KAK3936403.1"/>
    </source>
</evidence>
<feature type="non-terminal residue" evidence="3">
    <location>
        <position position="1"/>
    </location>
</feature>
<dbReference type="PANTHER" id="PTHR48106">
    <property type="entry name" value="QUINONE OXIDOREDUCTASE PIG3-RELATED"/>
    <property type="match status" value="1"/>
</dbReference>